<gene>
    <name evidence="1" type="ORF">PS862_00080</name>
</gene>
<name>A0A5E7G4N1_PSEFL</name>
<evidence type="ECO:0000313" key="2">
    <source>
        <dbReference type="Proteomes" id="UP000385207"/>
    </source>
</evidence>
<accession>A0A5E7G4N1</accession>
<dbReference type="AlphaFoldDB" id="A0A5E7G4N1"/>
<dbReference type="OrthoDB" id="9951652at2"/>
<proteinExistence type="predicted"/>
<evidence type="ECO:0000313" key="1">
    <source>
        <dbReference type="EMBL" id="VVO46600.1"/>
    </source>
</evidence>
<dbReference type="EMBL" id="CABVII010000001">
    <property type="protein sequence ID" value="VVO46600.1"/>
    <property type="molecule type" value="Genomic_DNA"/>
</dbReference>
<organism evidence="1 2">
    <name type="scientific">Pseudomonas fluorescens</name>
    <dbReference type="NCBI Taxonomy" id="294"/>
    <lineage>
        <taxon>Bacteria</taxon>
        <taxon>Pseudomonadati</taxon>
        <taxon>Pseudomonadota</taxon>
        <taxon>Gammaproteobacteria</taxon>
        <taxon>Pseudomonadales</taxon>
        <taxon>Pseudomonadaceae</taxon>
        <taxon>Pseudomonas</taxon>
    </lineage>
</organism>
<dbReference type="RefSeq" id="WP_150782942.1">
    <property type="nucleotide sequence ID" value="NZ_CABVII010000001.1"/>
</dbReference>
<sequence>MTDLELCGVGSNSKSLPGKEASKKYLGKLIPAPSFPHYGVMYFVPMSLMQITVELKKSCDRRGIFIMHYFSVGDGSLNFRFTSDFCLKFEGGYLRLYAIDYSRGMVPYLMSKIYWIKFLPLLSSEAGSAMVRFPEEGEIIEMCHRLRKSWRASRSIPNAHNKFAHFLNRSSRKAEPVPQFERKSNFMRLVGFLLRGKVN</sequence>
<reference evidence="1 2" key="1">
    <citation type="submission" date="2019-09" db="EMBL/GenBank/DDBJ databases">
        <authorList>
            <person name="Chandra G."/>
            <person name="Truman W A."/>
        </authorList>
    </citation>
    <scope>NUCLEOTIDE SEQUENCE [LARGE SCALE GENOMIC DNA]</scope>
    <source>
        <strain evidence="1">PS862</strain>
    </source>
</reference>
<dbReference type="Proteomes" id="UP000385207">
    <property type="component" value="Unassembled WGS sequence"/>
</dbReference>
<protein>
    <submittedName>
        <fullName evidence="1">Uncharacterized protein</fullName>
    </submittedName>
</protein>